<dbReference type="InterPro" id="IPR042095">
    <property type="entry name" value="SUMF_sf"/>
</dbReference>
<dbReference type="InterPro" id="IPR051043">
    <property type="entry name" value="Sulfatase_Mod_Factor_Kinase"/>
</dbReference>
<accession>A0ABT3QT86</accession>
<dbReference type="Gene3D" id="3.90.1580.10">
    <property type="entry name" value="paralog of FGE (formylglycine-generating enzyme)"/>
    <property type="match status" value="1"/>
</dbReference>
<keyword evidence="1" id="KW-0472">Membrane</keyword>
<evidence type="ECO:0000259" key="2">
    <source>
        <dbReference type="Pfam" id="PF03781"/>
    </source>
</evidence>
<evidence type="ECO:0000256" key="1">
    <source>
        <dbReference type="SAM" id="Phobius"/>
    </source>
</evidence>
<dbReference type="RefSeq" id="WP_265986480.1">
    <property type="nucleotide sequence ID" value="NZ_JAPHAV010000015.1"/>
</dbReference>
<evidence type="ECO:0000313" key="4">
    <source>
        <dbReference type="Proteomes" id="UP001301216"/>
    </source>
</evidence>
<keyword evidence="1" id="KW-1133">Transmembrane helix</keyword>
<sequence>MNQSAKKKLRDFGVAIPAVLLAVAAGLFVVDAVGQIDTKKIQAEIIRPQMITVTPRSMTYRAVGDFQKNNYPTDAPLTTRRLGQLFEIMKYQVTIADYALCVRESVCLAADTQSQRTDDSPSANPATHPVVGISYDDARTYARWLSKKTGEVWHLPTDEQWAFAAGSRFSDDALGSDEGSDNPALRWLRDYEKQSARKQGRNPAIRPIGSFGENEFGVADIGGNIWEWTTTCHRRVNLDAYGKIASENEVCGVYVVNGKHRAAMSSFIRNPKSGGCSVGVPPDNLGFRLVRDGRWFAPVLELINGFSA</sequence>
<keyword evidence="1" id="KW-0812">Transmembrane</keyword>
<dbReference type="Pfam" id="PF03781">
    <property type="entry name" value="FGE-sulfatase"/>
    <property type="match status" value="1"/>
</dbReference>
<gene>
    <name evidence="3" type="ORF">OPR82_19100</name>
</gene>
<dbReference type="Proteomes" id="UP001301216">
    <property type="component" value="Unassembled WGS sequence"/>
</dbReference>
<comment type="caution">
    <text evidence="3">The sequence shown here is derived from an EMBL/GenBank/DDBJ whole genome shotgun (WGS) entry which is preliminary data.</text>
</comment>
<dbReference type="PANTHER" id="PTHR23150:SF19">
    <property type="entry name" value="FORMYLGLYCINE-GENERATING ENZYME"/>
    <property type="match status" value="1"/>
</dbReference>
<evidence type="ECO:0000313" key="3">
    <source>
        <dbReference type="EMBL" id="MCX2698830.1"/>
    </source>
</evidence>
<dbReference type="InterPro" id="IPR005532">
    <property type="entry name" value="SUMF_dom"/>
</dbReference>
<dbReference type="EMBL" id="JAPHAV010000015">
    <property type="protein sequence ID" value="MCX2698830.1"/>
    <property type="molecule type" value="Genomic_DNA"/>
</dbReference>
<dbReference type="SUPFAM" id="SSF56436">
    <property type="entry name" value="C-type lectin-like"/>
    <property type="match status" value="1"/>
</dbReference>
<feature type="domain" description="Sulfatase-modifying factor enzyme-like" evidence="2">
    <location>
        <begin position="50"/>
        <end position="291"/>
    </location>
</feature>
<keyword evidence="4" id="KW-1185">Reference proteome</keyword>
<organism evidence="3 4">
    <name type="scientific">Ochrobactrum chromiisoli</name>
    <dbReference type="NCBI Taxonomy" id="2993941"/>
    <lineage>
        <taxon>Bacteria</taxon>
        <taxon>Pseudomonadati</taxon>
        <taxon>Pseudomonadota</taxon>
        <taxon>Alphaproteobacteria</taxon>
        <taxon>Hyphomicrobiales</taxon>
        <taxon>Brucellaceae</taxon>
        <taxon>Brucella/Ochrobactrum group</taxon>
        <taxon>Ochrobactrum</taxon>
    </lineage>
</organism>
<name>A0ABT3QT86_9HYPH</name>
<dbReference type="InterPro" id="IPR016187">
    <property type="entry name" value="CTDL_fold"/>
</dbReference>
<dbReference type="PANTHER" id="PTHR23150">
    <property type="entry name" value="SULFATASE MODIFYING FACTOR 1, 2"/>
    <property type="match status" value="1"/>
</dbReference>
<protein>
    <submittedName>
        <fullName evidence="3">Formylglycine-generating enzyme family protein</fullName>
    </submittedName>
</protein>
<proteinExistence type="predicted"/>
<reference evidence="3 4" key="1">
    <citation type="submission" date="2022-11" db="EMBL/GenBank/DDBJ databases">
        <title>Brucella sp. YY2X, whole genome shotgun sequencing project.</title>
        <authorList>
            <person name="Yang Y."/>
        </authorList>
    </citation>
    <scope>NUCLEOTIDE SEQUENCE [LARGE SCALE GENOMIC DNA]</scope>
    <source>
        <strain evidence="3 4">YY2X</strain>
    </source>
</reference>
<feature type="transmembrane region" description="Helical" evidence="1">
    <location>
        <begin position="12"/>
        <end position="30"/>
    </location>
</feature>